<protein>
    <submittedName>
        <fullName evidence="1">Uncharacterized protein</fullName>
    </submittedName>
</protein>
<evidence type="ECO:0000313" key="1">
    <source>
        <dbReference type="EMBL" id="MCQ4637138.1"/>
    </source>
</evidence>
<keyword evidence="2" id="KW-1185">Reference proteome</keyword>
<evidence type="ECO:0000313" key="2">
    <source>
        <dbReference type="Proteomes" id="UP001524502"/>
    </source>
</evidence>
<dbReference type="EMBL" id="JANFXK010000010">
    <property type="protein sequence ID" value="MCQ4637138.1"/>
    <property type="molecule type" value="Genomic_DNA"/>
</dbReference>
<dbReference type="Proteomes" id="UP001524502">
    <property type="component" value="Unassembled WGS sequence"/>
</dbReference>
<name>A0ABT1RPL4_9FIRM</name>
<dbReference type="RefSeq" id="WP_256132330.1">
    <property type="nucleotide sequence ID" value="NZ_JANFXK010000010.1"/>
</dbReference>
<organism evidence="1 2">
    <name type="scientific">Anaerovorax odorimutans</name>
    <dbReference type="NCBI Taxonomy" id="109327"/>
    <lineage>
        <taxon>Bacteria</taxon>
        <taxon>Bacillati</taxon>
        <taxon>Bacillota</taxon>
        <taxon>Clostridia</taxon>
        <taxon>Peptostreptococcales</taxon>
        <taxon>Anaerovoracaceae</taxon>
        <taxon>Anaerovorax</taxon>
    </lineage>
</organism>
<comment type="caution">
    <text evidence="1">The sequence shown here is derived from an EMBL/GenBank/DDBJ whole genome shotgun (WGS) entry which is preliminary data.</text>
</comment>
<gene>
    <name evidence="1" type="ORF">NE619_10410</name>
</gene>
<reference evidence="1 2" key="1">
    <citation type="submission" date="2022-06" db="EMBL/GenBank/DDBJ databases">
        <title>Isolation of gut microbiota from human fecal samples.</title>
        <authorList>
            <person name="Pamer E.G."/>
            <person name="Barat B."/>
            <person name="Waligurski E."/>
            <person name="Medina S."/>
            <person name="Paddock L."/>
            <person name="Mostad J."/>
        </authorList>
    </citation>
    <scope>NUCLEOTIDE SEQUENCE [LARGE SCALE GENOMIC DNA]</scope>
    <source>
        <strain evidence="1 2">SL.3.17</strain>
    </source>
</reference>
<proteinExistence type="predicted"/>
<accession>A0ABT1RPL4</accession>
<sequence>MKSKYQLPRAVRMQVIWLVRDYERMKLEYDNAIWTGCGPMDGLPRGNRIGNPTERDALKRIDLSKRIEAIEQALNTVPEEYRKGVWDNLVDRAKYPIDAGSATYARHKGKFLYRIAKNLYFI</sequence>